<dbReference type="Gene3D" id="3.10.20.30">
    <property type="match status" value="1"/>
</dbReference>
<dbReference type="InterPro" id="IPR044672">
    <property type="entry name" value="MOCS2A"/>
</dbReference>
<evidence type="ECO:0000313" key="7">
    <source>
        <dbReference type="Proteomes" id="UP001492380"/>
    </source>
</evidence>
<accession>A0ABR1YY07</accession>
<comment type="caution">
    <text evidence="6">The sequence shown here is derived from an EMBL/GenBank/DDBJ whole genome shotgun (WGS) entry which is preliminary data.</text>
</comment>
<dbReference type="HAMAP" id="MF_03051">
    <property type="entry name" value="MOCS2A"/>
    <property type="match status" value="1"/>
</dbReference>
<keyword evidence="7" id="KW-1185">Reference proteome</keyword>
<dbReference type="Pfam" id="PF02597">
    <property type="entry name" value="ThiS"/>
    <property type="match status" value="1"/>
</dbReference>
<reference evidence="6 7" key="1">
    <citation type="submission" date="2024-04" db="EMBL/GenBank/DDBJ databases">
        <title>Phyllosticta paracitricarpa is synonymous to the EU quarantine fungus P. citricarpa based on phylogenomic analyses.</title>
        <authorList>
            <consortium name="Lawrence Berkeley National Laboratory"/>
            <person name="Van Ingen-Buijs V.A."/>
            <person name="Van Westerhoven A.C."/>
            <person name="Haridas S."/>
            <person name="Skiadas P."/>
            <person name="Martin F."/>
            <person name="Groenewald J.Z."/>
            <person name="Crous P.W."/>
            <person name="Seidl M.F."/>
        </authorList>
    </citation>
    <scope>NUCLEOTIDE SEQUENCE [LARGE SCALE GENOMIC DNA]</scope>
    <source>
        <strain evidence="6 7">CBS 123374</strain>
    </source>
</reference>
<evidence type="ECO:0000256" key="3">
    <source>
        <dbReference type="ARBA" id="ARBA00022741"/>
    </source>
</evidence>
<comment type="PTM">
    <text evidence="5">C-terminal thiocarboxylation occurs in 2 steps, it is first acyl-adenylated (-COAMP) via the hesA/moeB/thiF part of UBA4, then thiocarboxylated (-COSH) via the rhodanese domain of UBA4.</text>
</comment>
<protein>
    <recommendedName>
        <fullName evidence="5">Molybdopterin synthase sulfur carrier subunit</fullName>
    </recommendedName>
    <alternativeName>
        <fullName evidence="5">Common component for nitrate reductase and xanthine dehydrogenase protein G</fullName>
    </alternativeName>
    <alternativeName>
        <fullName evidence="5">Molybdenum cofactor synthesis protein 2 small subunit</fullName>
    </alternativeName>
    <alternativeName>
        <fullName evidence="5">Molybdenum cofactor synthesis protein 2A</fullName>
    </alternativeName>
    <alternativeName>
        <fullName evidence="5">Sulfur carrier protein MOCS2A</fullName>
        <shortName evidence="5">MOCS2A</shortName>
    </alternativeName>
</protein>
<dbReference type="SUPFAM" id="SSF54285">
    <property type="entry name" value="MoaD/ThiS"/>
    <property type="match status" value="1"/>
</dbReference>
<organism evidence="6 7">
    <name type="scientific">Phyllosticta capitalensis</name>
    <dbReference type="NCBI Taxonomy" id="121624"/>
    <lineage>
        <taxon>Eukaryota</taxon>
        <taxon>Fungi</taxon>
        <taxon>Dikarya</taxon>
        <taxon>Ascomycota</taxon>
        <taxon>Pezizomycotina</taxon>
        <taxon>Dothideomycetes</taxon>
        <taxon>Dothideomycetes incertae sedis</taxon>
        <taxon>Botryosphaeriales</taxon>
        <taxon>Phyllostictaceae</taxon>
        <taxon>Phyllosticta</taxon>
    </lineage>
</organism>
<sequence length="86" mass="9286">MSTFKLLYFAAASTYTGRDHDILPAPIKASELFGLLEQRYPGITDKVLTTCAVTVNYNYIDMEDSDAALILGQGDEVALIPPVSSG</sequence>
<evidence type="ECO:0000256" key="4">
    <source>
        <dbReference type="ARBA" id="ARBA00023150"/>
    </source>
</evidence>
<name>A0ABR1YY07_9PEZI</name>
<dbReference type="InterPro" id="IPR012675">
    <property type="entry name" value="Beta-grasp_dom_sf"/>
</dbReference>
<keyword evidence="4 5" id="KW-0501">Molybdenum cofactor biosynthesis</keyword>
<proteinExistence type="inferred from homology"/>
<comment type="function">
    <text evidence="5">Acts as a sulfur carrier required for molybdopterin biosynthesis. Component of the molybdopterin synthase complex that catalyzes the conversion of precursor Z into molybdopterin by mediating the incorporation of 2 sulfur atoms into precursor Z to generate a dithiolene group. In the complex, serves as sulfur donor by being thiocarboxylated (-COSH) at its C-terminus by UBA4. After interaction with MOCS2B, the sulfur is then transferred to precursor Z to form molybdopterin.</text>
</comment>
<dbReference type="InterPro" id="IPR028887">
    <property type="entry name" value="MOCS2A_euk"/>
</dbReference>
<comment type="subunit">
    <text evidence="5">Heterotetramer; composed of 2 small (MOCS2A) and 2 large (MOCS2B) subunits.</text>
</comment>
<comment type="pathway">
    <text evidence="5">Cofactor biosynthesis; molybdopterin biosynthesis.</text>
</comment>
<evidence type="ECO:0000256" key="5">
    <source>
        <dbReference type="HAMAP-Rule" id="MF_03051"/>
    </source>
</evidence>
<dbReference type="PANTHER" id="PTHR33359:SF1">
    <property type="entry name" value="MOLYBDOPTERIN SYNTHASE SULFUR CARRIER SUBUNIT"/>
    <property type="match status" value="1"/>
</dbReference>
<evidence type="ECO:0000256" key="1">
    <source>
        <dbReference type="ARBA" id="ARBA00022490"/>
    </source>
</evidence>
<dbReference type="EMBL" id="JBBWRZ010000003">
    <property type="protein sequence ID" value="KAK8240858.1"/>
    <property type="molecule type" value="Genomic_DNA"/>
</dbReference>
<dbReference type="CDD" id="cd00754">
    <property type="entry name" value="Ubl_MoaD"/>
    <property type="match status" value="1"/>
</dbReference>
<feature type="modified residue" description="Glycyl adenylate; alternate" evidence="5">
    <location>
        <position position="86"/>
    </location>
</feature>
<evidence type="ECO:0000256" key="2">
    <source>
        <dbReference type="ARBA" id="ARBA00022553"/>
    </source>
</evidence>
<dbReference type="InterPro" id="IPR003749">
    <property type="entry name" value="ThiS/MoaD-like"/>
</dbReference>
<dbReference type="InterPro" id="IPR016155">
    <property type="entry name" value="Mopterin_synth/thiamin_S_b"/>
</dbReference>
<dbReference type="PANTHER" id="PTHR33359">
    <property type="entry name" value="MOLYBDOPTERIN SYNTHASE SULFUR CARRIER SUBUNIT"/>
    <property type="match status" value="1"/>
</dbReference>
<gene>
    <name evidence="5" type="primary">cnxG</name>
    <name evidence="6" type="ORF">HDK90DRAFT_480902</name>
</gene>
<comment type="subcellular location">
    <subcellularLocation>
        <location evidence="5">Cytoplasm</location>
    </subcellularLocation>
</comment>
<comment type="similarity">
    <text evidence="5">Belongs to the MoaD family. MOCS2A subfamily.</text>
</comment>
<keyword evidence="3 5" id="KW-0547">Nucleotide-binding</keyword>
<dbReference type="Proteomes" id="UP001492380">
    <property type="component" value="Unassembled WGS sequence"/>
</dbReference>
<keyword evidence="1 5" id="KW-0963">Cytoplasm</keyword>
<evidence type="ECO:0000313" key="6">
    <source>
        <dbReference type="EMBL" id="KAK8240858.1"/>
    </source>
</evidence>
<feature type="modified residue" description="1-thioglycine; alternate" evidence="5">
    <location>
        <position position="86"/>
    </location>
</feature>
<keyword evidence="2 5" id="KW-0597">Phosphoprotein</keyword>